<dbReference type="GO" id="GO:0008999">
    <property type="term" value="F:protein-N-terminal-alanine acetyltransferase activity"/>
    <property type="evidence" value="ECO:0007669"/>
    <property type="project" value="TreeGrafter"/>
</dbReference>
<dbReference type="InterPro" id="IPR000182">
    <property type="entry name" value="GNAT_dom"/>
</dbReference>
<evidence type="ECO:0000256" key="2">
    <source>
        <dbReference type="ARBA" id="ARBA00023315"/>
    </source>
</evidence>
<gene>
    <name evidence="5" type="primary">ydaF_2</name>
    <name evidence="5" type="ORF">VPAL9027_01426</name>
</gene>
<comment type="similarity">
    <text evidence="3">Belongs to the acetyltransferase family. RimJ subfamily.</text>
</comment>
<feature type="domain" description="N-acetyltransferase" evidence="4">
    <location>
        <begin position="10"/>
        <end position="171"/>
    </location>
</feature>
<dbReference type="STRING" id="1918946.VPAL9027_01426"/>
<evidence type="ECO:0000256" key="3">
    <source>
        <dbReference type="ARBA" id="ARBA00038502"/>
    </source>
</evidence>
<protein>
    <submittedName>
        <fullName evidence="5">Putative ribosomal N-acetyltransferase YdaF</fullName>
        <ecNumber evidence="5">2.3.1.-</ecNumber>
    </submittedName>
</protein>
<keyword evidence="2 5" id="KW-0012">Acyltransferase</keyword>
<dbReference type="GO" id="GO:0005737">
    <property type="term" value="C:cytoplasm"/>
    <property type="evidence" value="ECO:0007669"/>
    <property type="project" value="TreeGrafter"/>
</dbReference>
<organism evidence="5 6">
    <name type="scientific">Vibrio palustris</name>
    <dbReference type="NCBI Taxonomy" id="1918946"/>
    <lineage>
        <taxon>Bacteria</taxon>
        <taxon>Pseudomonadati</taxon>
        <taxon>Pseudomonadota</taxon>
        <taxon>Gammaproteobacteria</taxon>
        <taxon>Vibrionales</taxon>
        <taxon>Vibrionaceae</taxon>
        <taxon>Vibrio</taxon>
    </lineage>
</organism>
<evidence type="ECO:0000313" key="6">
    <source>
        <dbReference type="Proteomes" id="UP000189475"/>
    </source>
</evidence>
<name>A0A1R4B3G2_9VIBR</name>
<dbReference type="PROSITE" id="PS51186">
    <property type="entry name" value="GNAT"/>
    <property type="match status" value="1"/>
</dbReference>
<dbReference type="Proteomes" id="UP000189475">
    <property type="component" value="Unassembled WGS sequence"/>
</dbReference>
<evidence type="ECO:0000313" key="5">
    <source>
        <dbReference type="EMBL" id="SJL83458.1"/>
    </source>
</evidence>
<dbReference type="Gene3D" id="3.40.630.30">
    <property type="match status" value="1"/>
</dbReference>
<proteinExistence type="inferred from homology"/>
<sequence>MQQIIESHRLILRPFSLADAKHVAELAGDKQISEMTANIPYPYSISDAENWIRTHETLFLSGKGVVYAIVLKATSEVIGAISFPKLENGLGILGYWLGVPYWGSGYATEASKSLISFSKEHYGLTKLQVMHLVGNERSKSVIKKLGIKYVGDQVNRMQGKEREVSVYMSEV</sequence>
<dbReference type="EMBL" id="FUFT01000002">
    <property type="protein sequence ID" value="SJL83458.1"/>
    <property type="molecule type" value="Genomic_DNA"/>
</dbReference>
<keyword evidence="1 5" id="KW-0808">Transferase</keyword>
<dbReference type="SUPFAM" id="SSF55729">
    <property type="entry name" value="Acyl-CoA N-acyltransferases (Nat)"/>
    <property type="match status" value="1"/>
</dbReference>
<dbReference type="PANTHER" id="PTHR43792">
    <property type="entry name" value="GNAT FAMILY, PUTATIVE (AFU_ORTHOLOGUE AFUA_3G00765)-RELATED-RELATED"/>
    <property type="match status" value="1"/>
</dbReference>
<evidence type="ECO:0000259" key="4">
    <source>
        <dbReference type="PROSITE" id="PS51186"/>
    </source>
</evidence>
<dbReference type="EC" id="2.3.1.-" evidence="5"/>
<accession>A0A1R4B3G2</accession>
<dbReference type="Pfam" id="PF13302">
    <property type="entry name" value="Acetyltransf_3"/>
    <property type="match status" value="1"/>
</dbReference>
<dbReference type="AlphaFoldDB" id="A0A1R4B3G2"/>
<dbReference type="InterPro" id="IPR051531">
    <property type="entry name" value="N-acetyltransferase"/>
</dbReference>
<dbReference type="RefSeq" id="WP_077313586.1">
    <property type="nucleotide sequence ID" value="NZ_AP024887.1"/>
</dbReference>
<keyword evidence="6" id="KW-1185">Reference proteome</keyword>
<dbReference type="OrthoDB" id="9801656at2"/>
<dbReference type="PANTHER" id="PTHR43792:SF8">
    <property type="entry name" value="[RIBOSOMAL PROTEIN US5]-ALANINE N-ACETYLTRANSFERASE"/>
    <property type="match status" value="1"/>
</dbReference>
<dbReference type="InterPro" id="IPR016181">
    <property type="entry name" value="Acyl_CoA_acyltransferase"/>
</dbReference>
<evidence type="ECO:0000256" key="1">
    <source>
        <dbReference type="ARBA" id="ARBA00022679"/>
    </source>
</evidence>
<reference evidence="5 6" key="1">
    <citation type="submission" date="2017-02" db="EMBL/GenBank/DDBJ databases">
        <authorList>
            <person name="Peterson S.W."/>
        </authorList>
    </citation>
    <scope>NUCLEOTIDE SEQUENCE [LARGE SCALE GENOMIC DNA]</scope>
    <source>
        <strain evidence="5 6">CECT 9027</strain>
    </source>
</reference>